<gene>
    <name evidence="2" type="ORF">H9717_00550</name>
</gene>
<keyword evidence="1" id="KW-0472">Membrane</keyword>
<accession>A0A9D2I2C8</accession>
<feature type="transmembrane region" description="Helical" evidence="1">
    <location>
        <begin position="104"/>
        <end position="121"/>
    </location>
</feature>
<feature type="transmembrane region" description="Helical" evidence="1">
    <location>
        <begin position="302"/>
        <end position="321"/>
    </location>
</feature>
<feature type="transmembrane region" description="Helical" evidence="1">
    <location>
        <begin position="439"/>
        <end position="456"/>
    </location>
</feature>
<evidence type="ECO:0000256" key="1">
    <source>
        <dbReference type="SAM" id="Phobius"/>
    </source>
</evidence>
<name>A0A9D2I2C8_9FIRM</name>
<proteinExistence type="predicted"/>
<feature type="transmembrane region" description="Helical" evidence="1">
    <location>
        <begin position="377"/>
        <end position="402"/>
    </location>
</feature>
<comment type="caution">
    <text evidence="2">The sequence shown here is derived from an EMBL/GenBank/DDBJ whole genome shotgun (WGS) entry which is preliminary data.</text>
</comment>
<dbReference type="EMBL" id="DWYY01000004">
    <property type="protein sequence ID" value="HJA91610.1"/>
    <property type="molecule type" value="Genomic_DNA"/>
</dbReference>
<sequence length="457" mass="47751">MVTLSLVHYIFIIMTILILIFLIFKKEIVIPCVVGILLIGLAYTGNIVSSVQILNNAVIASNGELFGIMLVIALVTALSKAMHTVGIDELMIRPLRKVIKKPTGAFWGIGFCMLIVSWLIWPSPAVVLIGALLLPVAGRVKLPAIWAAVSMNIFGHGMALSSDFFIQGAPAITAASAELPVTDVISSSIPLWLVMSVTVAAMSFIMMKRDMKKNTSAGELEITSDYAASEITRPVLAKVLATVVTATFAAIIIAMVALDIQGGDATALVAGAALILTCIITIAGSGFQAALSDTVDYLKEGFVFSVRIFAPVLIIAAFFFLGSEDYAVAILGEGAPAILNDISYFISEHVPVNNIFCVLIEILVGVITGLDGSGFSGLPLVGSIAGTFASTTGLNTASLAALGQITTVWVGGGTIIPWGVVPVAAICGISPTELARKNMIPVITGIVVTGIVAMFLL</sequence>
<feature type="transmembrane region" description="Helical" evidence="1">
    <location>
        <begin position="31"/>
        <end position="53"/>
    </location>
</feature>
<feature type="transmembrane region" description="Helical" evidence="1">
    <location>
        <begin position="239"/>
        <end position="260"/>
    </location>
</feature>
<feature type="transmembrane region" description="Helical" evidence="1">
    <location>
        <begin position="408"/>
        <end position="427"/>
    </location>
</feature>
<evidence type="ECO:0000313" key="2">
    <source>
        <dbReference type="EMBL" id="HJA91610.1"/>
    </source>
</evidence>
<feature type="transmembrane region" description="Helical" evidence="1">
    <location>
        <begin position="266"/>
        <end position="290"/>
    </location>
</feature>
<feature type="transmembrane region" description="Helical" evidence="1">
    <location>
        <begin position="6"/>
        <end position="24"/>
    </location>
</feature>
<evidence type="ECO:0000313" key="3">
    <source>
        <dbReference type="Proteomes" id="UP000886858"/>
    </source>
</evidence>
<dbReference type="Proteomes" id="UP000886858">
    <property type="component" value="Unassembled WGS sequence"/>
</dbReference>
<feature type="transmembrane region" description="Helical" evidence="1">
    <location>
        <begin position="65"/>
        <end position="83"/>
    </location>
</feature>
<reference evidence="2" key="1">
    <citation type="journal article" date="2021" name="PeerJ">
        <title>Extensive microbial diversity within the chicken gut microbiome revealed by metagenomics and culture.</title>
        <authorList>
            <person name="Gilroy R."/>
            <person name="Ravi A."/>
            <person name="Getino M."/>
            <person name="Pursley I."/>
            <person name="Horton D.L."/>
            <person name="Alikhan N.F."/>
            <person name="Baker D."/>
            <person name="Gharbi K."/>
            <person name="Hall N."/>
            <person name="Watson M."/>
            <person name="Adriaenssens E.M."/>
            <person name="Foster-Nyarko E."/>
            <person name="Jarju S."/>
            <person name="Secka A."/>
            <person name="Antonio M."/>
            <person name="Oren A."/>
            <person name="Chaudhuri R.R."/>
            <person name="La Ragione R."/>
            <person name="Hildebrand F."/>
            <person name="Pallen M.J."/>
        </authorList>
    </citation>
    <scope>NUCLEOTIDE SEQUENCE</scope>
    <source>
        <strain evidence="2">CHK179-7159</strain>
    </source>
</reference>
<feature type="transmembrane region" description="Helical" evidence="1">
    <location>
        <begin position="189"/>
        <end position="207"/>
    </location>
</feature>
<keyword evidence="1" id="KW-0812">Transmembrane</keyword>
<reference evidence="2" key="2">
    <citation type="submission" date="2021-04" db="EMBL/GenBank/DDBJ databases">
        <authorList>
            <person name="Gilroy R."/>
        </authorList>
    </citation>
    <scope>NUCLEOTIDE SEQUENCE</scope>
    <source>
        <strain evidence="2">CHK179-7159</strain>
    </source>
</reference>
<protein>
    <submittedName>
        <fullName evidence="2">Uncharacterized protein</fullName>
    </submittedName>
</protein>
<keyword evidence="1" id="KW-1133">Transmembrane helix</keyword>
<organism evidence="2 3">
    <name type="scientific">Candidatus Eisenbergiella merdipullorum</name>
    <dbReference type="NCBI Taxonomy" id="2838553"/>
    <lineage>
        <taxon>Bacteria</taxon>
        <taxon>Bacillati</taxon>
        <taxon>Bacillota</taxon>
        <taxon>Clostridia</taxon>
        <taxon>Lachnospirales</taxon>
        <taxon>Lachnospiraceae</taxon>
        <taxon>Eisenbergiella</taxon>
    </lineage>
</organism>
<dbReference type="AlphaFoldDB" id="A0A9D2I2C8"/>